<dbReference type="Proteomes" id="UP000545493">
    <property type="component" value="Unassembled WGS sequence"/>
</dbReference>
<gene>
    <name evidence="1" type="ORF">FHU38_000981</name>
</gene>
<protein>
    <submittedName>
        <fullName evidence="1">Putative RNA binding protein YcfA (HicA-like mRNA interferase family)</fullName>
    </submittedName>
</protein>
<sequence length="72" mass="8904">MSRPRHPDPELEKLLKSLERQGWRVWRGKGYYKAYCSCPDRHKKTIRITPNKSYNLNVRMQLKRRTCWQEER</sequence>
<organism evidence="1 2">
    <name type="scientific">Saccharomonospora amisosensis</name>
    <dbReference type="NCBI Taxonomy" id="1128677"/>
    <lineage>
        <taxon>Bacteria</taxon>
        <taxon>Bacillati</taxon>
        <taxon>Actinomycetota</taxon>
        <taxon>Actinomycetes</taxon>
        <taxon>Pseudonocardiales</taxon>
        <taxon>Pseudonocardiaceae</taxon>
        <taxon>Saccharomonospora</taxon>
    </lineage>
</organism>
<proteinExistence type="predicted"/>
<evidence type="ECO:0000313" key="2">
    <source>
        <dbReference type="Proteomes" id="UP000545493"/>
    </source>
</evidence>
<dbReference type="AlphaFoldDB" id="A0A7X5UMB2"/>
<dbReference type="EMBL" id="JAAOYM010000001">
    <property type="protein sequence ID" value="NIJ10637.1"/>
    <property type="molecule type" value="Genomic_DNA"/>
</dbReference>
<keyword evidence="2" id="KW-1185">Reference proteome</keyword>
<reference evidence="1 2" key="1">
    <citation type="submission" date="2020-03" db="EMBL/GenBank/DDBJ databases">
        <title>Sequencing the genomes of 1000 actinobacteria strains.</title>
        <authorList>
            <person name="Klenk H.-P."/>
        </authorList>
    </citation>
    <scope>NUCLEOTIDE SEQUENCE [LARGE SCALE GENOMIC DNA]</scope>
    <source>
        <strain evidence="1 2">DSM 45685</strain>
    </source>
</reference>
<accession>A0A7X5UMB2</accession>
<comment type="caution">
    <text evidence="1">The sequence shown here is derived from an EMBL/GenBank/DDBJ whole genome shotgun (WGS) entry which is preliminary data.</text>
</comment>
<evidence type="ECO:0000313" key="1">
    <source>
        <dbReference type="EMBL" id="NIJ10637.1"/>
    </source>
</evidence>
<name>A0A7X5UMB2_9PSEU</name>